<gene>
    <name evidence="2" type="ORF">AU210_001669</name>
</gene>
<evidence type="ECO:0000313" key="2">
    <source>
        <dbReference type="EMBL" id="PCD46262.1"/>
    </source>
</evidence>
<evidence type="ECO:0000256" key="1">
    <source>
        <dbReference type="SAM" id="MobiDB-lite"/>
    </source>
</evidence>
<feature type="compositionally biased region" description="Polar residues" evidence="1">
    <location>
        <begin position="308"/>
        <end position="319"/>
    </location>
</feature>
<feature type="compositionally biased region" description="Basic residues" evidence="1">
    <location>
        <begin position="96"/>
        <end position="106"/>
    </location>
</feature>
<feature type="compositionally biased region" description="Basic residues" evidence="1">
    <location>
        <begin position="1"/>
        <end position="13"/>
    </location>
</feature>
<feature type="compositionally biased region" description="Low complexity" evidence="1">
    <location>
        <begin position="16"/>
        <end position="27"/>
    </location>
</feature>
<accession>A0A2H3IC86</accession>
<dbReference type="EMBL" id="MABQ02000001">
    <property type="protein sequence ID" value="PCD46262.1"/>
    <property type="molecule type" value="Genomic_DNA"/>
</dbReference>
<organism evidence="2 3">
    <name type="scientific">Fusarium oxysporum f. sp. radicis-cucumerinum</name>
    <dbReference type="NCBI Taxonomy" id="327505"/>
    <lineage>
        <taxon>Eukaryota</taxon>
        <taxon>Fungi</taxon>
        <taxon>Dikarya</taxon>
        <taxon>Ascomycota</taxon>
        <taxon>Pezizomycotina</taxon>
        <taxon>Sordariomycetes</taxon>
        <taxon>Hypocreomycetidae</taxon>
        <taxon>Hypocreales</taxon>
        <taxon>Nectriaceae</taxon>
        <taxon>Fusarium</taxon>
        <taxon>Fusarium oxysporum species complex</taxon>
    </lineage>
</organism>
<proteinExistence type="predicted"/>
<name>A0A2H3IC86_FUSOX</name>
<dbReference type="STRING" id="327505.A0A2H3IC86"/>
<reference evidence="2 3" key="1">
    <citation type="journal article" date="2016" name="Environ. Microbiol.">
        <title>Effector profiles distinguish formae speciales of Fusarium oxysporum.</title>
        <authorList>
            <person name="van Dam P."/>
            <person name="Fokkens L."/>
            <person name="Schmidt S.M."/>
            <person name="Linmans J.H."/>
            <person name="Kistler H.C."/>
            <person name="Ma L.J."/>
            <person name="Rep M."/>
        </authorList>
    </citation>
    <scope>NUCLEOTIDE SEQUENCE [LARGE SCALE GENOMIC DNA]</scope>
    <source>
        <strain evidence="2 3">Forc016</strain>
    </source>
</reference>
<dbReference type="Proteomes" id="UP000219602">
    <property type="component" value="Chromosome 1"/>
</dbReference>
<sequence>MDRSRRMPQRRRPLGASASPTSTSEASFDLNPLTSPVVSHTNTTTPQGVGGRRSAKPLQHAFTFSSPSSSRNSNAKKRSTTMDNYPIPDEGEHGPKKGGHSLRKRARVDYTFEHIDDDVVVPNSTSSARGKKRRSEVNFDTDDFYSNDSKRRGASMGADTPSNRRRNPTRKSSDLKAYHQAALQEDDNDVQDTIEVGAYYSDVDDSELRDAASNNSSPQNKMPSKDSPKRSPQNESTKDAFAAPQVGENQHQLETKETLSVPQVEQISSDKVSSAVEPTRTSIEEPVSQPTEPQAEKLPKVEPEPESLTASSGSGRCTI</sequence>
<feature type="compositionally biased region" description="Low complexity" evidence="1">
    <location>
        <begin position="61"/>
        <end position="73"/>
    </location>
</feature>
<reference evidence="2 3" key="2">
    <citation type="journal article" date="2017" name="Sci. Rep.">
        <title>A mobile pathogenicity chromosome in Fusarium oxysporum for infection of multiple cucurbit species.</title>
        <authorList>
            <person name="van Dam P."/>
            <person name="Fokkens L."/>
            <person name="Ayukawa Y."/>
            <person name="van der Gragt M."/>
            <person name="Ter Horst A."/>
            <person name="Brankovics B."/>
            <person name="Houterman P.M."/>
            <person name="Arie T."/>
            <person name="Rep M."/>
        </authorList>
    </citation>
    <scope>NUCLEOTIDE SEQUENCE [LARGE SCALE GENOMIC DNA]</scope>
    <source>
        <strain evidence="2 3">Forc016</strain>
    </source>
</reference>
<feature type="compositionally biased region" description="Polar residues" evidence="1">
    <location>
        <begin position="32"/>
        <end position="47"/>
    </location>
</feature>
<feature type="compositionally biased region" description="Polar residues" evidence="1">
    <location>
        <begin position="258"/>
        <end position="272"/>
    </location>
</feature>
<dbReference type="AlphaFoldDB" id="A0A2H3IC86"/>
<comment type="caution">
    <text evidence="2">The sequence shown here is derived from an EMBL/GenBank/DDBJ whole genome shotgun (WGS) entry which is preliminary data.</text>
</comment>
<evidence type="ECO:0000313" key="3">
    <source>
        <dbReference type="Proteomes" id="UP000219602"/>
    </source>
</evidence>
<protein>
    <submittedName>
        <fullName evidence="2">Uncharacterized protein</fullName>
    </submittedName>
</protein>
<feature type="compositionally biased region" description="Polar residues" evidence="1">
    <location>
        <begin position="212"/>
        <end position="222"/>
    </location>
</feature>
<feature type="region of interest" description="Disordered" evidence="1">
    <location>
        <begin position="1"/>
        <end position="319"/>
    </location>
</feature>
<feature type="compositionally biased region" description="Basic and acidic residues" evidence="1">
    <location>
        <begin position="294"/>
        <end position="303"/>
    </location>
</feature>